<protein>
    <recommendedName>
        <fullName evidence="2">F-box domain-containing protein</fullName>
    </recommendedName>
</protein>
<reference evidence="3" key="1">
    <citation type="submission" date="2014-09" db="EMBL/GenBank/DDBJ databases">
        <authorList>
            <person name="Magalhaes I.L.F."/>
            <person name="Oliveira U."/>
            <person name="Santos F.R."/>
            <person name="Vidigal T.H.D.A."/>
            <person name="Brescovit A.D."/>
            <person name="Santos A.J."/>
        </authorList>
    </citation>
    <scope>NUCLEOTIDE SEQUENCE</scope>
    <source>
        <tissue evidence="3">Shoot tissue taken approximately 20 cm above the soil surface</tissue>
    </source>
</reference>
<evidence type="ECO:0000256" key="1">
    <source>
        <dbReference type="SAM" id="MobiDB-lite"/>
    </source>
</evidence>
<organism evidence="3">
    <name type="scientific">Arundo donax</name>
    <name type="common">Giant reed</name>
    <name type="synonym">Donax arundinaceus</name>
    <dbReference type="NCBI Taxonomy" id="35708"/>
    <lineage>
        <taxon>Eukaryota</taxon>
        <taxon>Viridiplantae</taxon>
        <taxon>Streptophyta</taxon>
        <taxon>Embryophyta</taxon>
        <taxon>Tracheophyta</taxon>
        <taxon>Spermatophyta</taxon>
        <taxon>Magnoliopsida</taxon>
        <taxon>Liliopsida</taxon>
        <taxon>Poales</taxon>
        <taxon>Poaceae</taxon>
        <taxon>PACMAD clade</taxon>
        <taxon>Arundinoideae</taxon>
        <taxon>Arundineae</taxon>
        <taxon>Arundo</taxon>
    </lineage>
</organism>
<dbReference type="SUPFAM" id="SSF52047">
    <property type="entry name" value="RNI-like"/>
    <property type="match status" value="1"/>
</dbReference>
<dbReference type="InterPro" id="IPR044997">
    <property type="entry name" value="F-box_plant"/>
</dbReference>
<dbReference type="EMBL" id="GBRH01230097">
    <property type="protein sequence ID" value="JAD67798.1"/>
    <property type="molecule type" value="Transcribed_RNA"/>
</dbReference>
<proteinExistence type="predicted"/>
<sequence>MKNKKGSRRNRNKGAACREGDTGGGGGNGLCKMRLGKLPDDVLINILEKLDTLDAIRTCILSKRMLKLPTMFSRFNIDIASLVDHHDVASYGFTIRDAVRFNDVVAGVTVKILSERNQEIPISNLKVRFVLMRYYCLSIAKTVARTMAAQKVDNAEFEILTERSCEYCSDADLLYFAKQFNTCFRDCPAAFAGLTRLWLRNMWFDEADIPNILSTCKRLESLRLSYCDAGIHSVLQIEHAQLVELHIDCGLFEVVELNCLPKLQRVRYNNWISYQDPLSFGSVPHLSKLGFANLGVSSTKNFQLSQLLANVPSISDLHLDFESEKIWVLPERPELLAPVLGKLRIVNLVNLPEGRDISWTMFVLEGAPSLKELCITVWDHFWCNVVTNHKRSCCGIANVEWQPSLDFKHKNLVKLTIYGFQPDKNFMRYVRRIMEFAVNMEEISLHDRKVCEGCGDLDPKIKVCPSKYPQTSEEKDMLREEITKDLGVALTSVIHFRS</sequence>
<dbReference type="InterPro" id="IPR001810">
    <property type="entry name" value="F-box_dom"/>
</dbReference>
<dbReference type="InterPro" id="IPR055357">
    <property type="entry name" value="LRR_At1g61320_AtMIF1"/>
</dbReference>
<dbReference type="PANTHER" id="PTHR32153">
    <property type="entry name" value="OJ000223_09.16 PROTEIN"/>
    <property type="match status" value="1"/>
</dbReference>
<dbReference type="AlphaFoldDB" id="A0A0A9C011"/>
<evidence type="ECO:0000259" key="2">
    <source>
        <dbReference type="PROSITE" id="PS50181"/>
    </source>
</evidence>
<feature type="domain" description="F-box" evidence="2">
    <location>
        <begin position="32"/>
        <end position="75"/>
    </location>
</feature>
<name>A0A0A9C011_ARUDO</name>
<accession>A0A0A9C011</accession>
<dbReference type="SUPFAM" id="SSF81383">
    <property type="entry name" value="F-box domain"/>
    <property type="match status" value="1"/>
</dbReference>
<dbReference type="InterPro" id="IPR036047">
    <property type="entry name" value="F-box-like_dom_sf"/>
</dbReference>
<dbReference type="PROSITE" id="PS50181">
    <property type="entry name" value="FBOX"/>
    <property type="match status" value="1"/>
</dbReference>
<evidence type="ECO:0000313" key="3">
    <source>
        <dbReference type="EMBL" id="JAD67798.1"/>
    </source>
</evidence>
<dbReference type="Gene3D" id="3.80.10.10">
    <property type="entry name" value="Ribonuclease Inhibitor"/>
    <property type="match status" value="1"/>
</dbReference>
<dbReference type="Pfam" id="PF00646">
    <property type="entry name" value="F-box"/>
    <property type="match status" value="1"/>
</dbReference>
<feature type="compositionally biased region" description="Basic residues" evidence="1">
    <location>
        <begin position="1"/>
        <end position="12"/>
    </location>
</feature>
<dbReference type="Pfam" id="PF23622">
    <property type="entry name" value="LRR_At1g61320_AtMIF1"/>
    <property type="match status" value="1"/>
</dbReference>
<reference evidence="3" key="2">
    <citation type="journal article" date="2015" name="Data Brief">
        <title>Shoot transcriptome of the giant reed, Arundo donax.</title>
        <authorList>
            <person name="Barrero R.A."/>
            <person name="Guerrero F.D."/>
            <person name="Moolhuijzen P."/>
            <person name="Goolsby J.A."/>
            <person name="Tidwell J."/>
            <person name="Bellgard S.E."/>
            <person name="Bellgard M.I."/>
        </authorList>
    </citation>
    <scope>NUCLEOTIDE SEQUENCE</scope>
    <source>
        <tissue evidence="3">Shoot tissue taken approximately 20 cm above the soil surface</tissue>
    </source>
</reference>
<feature type="region of interest" description="Disordered" evidence="1">
    <location>
        <begin position="1"/>
        <end position="20"/>
    </location>
</feature>
<dbReference type="InterPro" id="IPR032675">
    <property type="entry name" value="LRR_dom_sf"/>
</dbReference>